<protein>
    <submittedName>
        <fullName evidence="1">Uncharacterized protein</fullName>
    </submittedName>
</protein>
<dbReference type="Proteomes" id="UP000011116">
    <property type="component" value="Chromosome 5H"/>
</dbReference>
<organism evidence="1 2">
    <name type="scientific">Hordeum vulgare subsp. vulgare</name>
    <name type="common">Domesticated barley</name>
    <dbReference type="NCBI Taxonomy" id="112509"/>
    <lineage>
        <taxon>Eukaryota</taxon>
        <taxon>Viridiplantae</taxon>
        <taxon>Streptophyta</taxon>
        <taxon>Embryophyta</taxon>
        <taxon>Tracheophyta</taxon>
        <taxon>Spermatophyta</taxon>
        <taxon>Magnoliopsida</taxon>
        <taxon>Liliopsida</taxon>
        <taxon>Poales</taxon>
        <taxon>Poaceae</taxon>
        <taxon>BOP clade</taxon>
        <taxon>Pooideae</taxon>
        <taxon>Triticodae</taxon>
        <taxon>Triticeae</taxon>
        <taxon>Hordeinae</taxon>
        <taxon>Hordeum</taxon>
    </lineage>
</organism>
<dbReference type="Gramene" id="HORVU.MOREX.r2.5HG0382090.1">
    <property type="protein sequence ID" value="HORVU.MOREX.r2.5HG0382090.1.CDS.1"/>
    <property type="gene ID" value="HORVU.MOREX.r2.5HG0382090"/>
</dbReference>
<sequence>MARNIMGVKDKKTLGKPNCLHHITEGISREEQRWGTKEVLVIHPTDNVSSTFIFKNSSHRDGAIYKRSFALRKLCRVTDRDESK</sequence>
<reference evidence="1" key="3">
    <citation type="submission" date="2022-01" db="UniProtKB">
        <authorList>
            <consortium name="EnsemblPlants"/>
        </authorList>
    </citation>
    <scope>IDENTIFICATION</scope>
    <source>
        <strain evidence="1">subsp. vulgare</strain>
    </source>
</reference>
<evidence type="ECO:0000313" key="2">
    <source>
        <dbReference type="Proteomes" id="UP000011116"/>
    </source>
</evidence>
<dbReference type="EnsemblPlants" id="HORVU.MOREX.r3.5HG0461610.1">
    <property type="protein sequence ID" value="HORVU.MOREX.r3.5HG0461610.1.CDS1"/>
    <property type="gene ID" value="HORVU.MOREX.r3.5HG0461610"/>
</dbReference>
<reference evidence="1" key="2">
    <citation type="submission" date="2020-10" db="EMBL/GenBank/DDBJ databases">
        <authorList>
            <person name="Scholz U."/>
            <person name="Mascher M."/>
            <person name="Fiebig A."/>
        </authorList>
    </citation>
    <scope>NUCLEOTIDE SEQUENCE [LARGE SCALE GENOMIC DNA]</scope>
    <source>
        <strain evidence="1">cv. Morex</strain>
    </source>
</reference>
<reference evidence="2" key="1">
    <citation type="journal article" date="2012" name="Nature">
        <title>A physical, genetic and functional sequence assembly of the barley genome.</title>
        <authorList>
            <consortium name="The International Barley Genome Sequencing Consortium"/>
            <person name="Mayer K.F."/>
            <person name="Waugh R."/>
            <person name="Brown J.W."/>
            <person name="Schulman A."/>
            <person name="Langridge P."/>
            <person name="Platzer M."/>
            <person name="Fincher G.B."/>
            <person name="Muehlbauer G.J."/>
            <person name="Sato K."/>
            <person name="Close T.J."/>
            <person name="Wise R.P."/>
            <person name="Stein N."/>
        </authorList>
    </citation>
    <scope>NUCLEOTIDE SEQUENCE [LARGE SCALE GENOMIC DNA]</scope>
    <source>
        <strain evidence="2">cv. Morex</strain>
    </source>
</reference>
<proteinExistence type="predicted"/>
<accession>A0A8I6XZH8</accession>
<keyword evidence="2" id="KW-1185">Reference proteome</keyword>
<dbReference type="Gramene" id="HORVU.MOREX.r3.5HG0461610.1">
    <property type="protein sequence ID" value="HORVU.MOREX.r3.5HG0461610.1.CDS1"/>
    <property type="gene ID" value="HORVU.MOREX.r3.5HG0461610"/>
</dbReference>
<evidence type="ECO:0000313" key="1">
    <source>
        <dbReference type="EnsemblPlants" id="HORVU.MOREX.r3.5HG0461610.1.CDS1"/>
    </source>
</evidence>
<name>A0A8I6XZH8_HORVV</name>
<dbReference type="AlphaFoldDB" id="A0A8I6XZH8"/>